<dbReference type="Proteomes" id="UP001396334">
    <property type="component" value="Unassembled WGS sequence"/>
</dbReference>
<sequence length="203" mass="22438">MDQMEDERISCSSLGQVEAQPHKRKAGRKIFEETRHPVFKGVRRRKGKWVSEVRQPNKKSRIWLGTLSSQGMAAKAYDAAALALKGDSASLNFPESAYTLPRARSSSVRDIQIAAMEAAEAFIEDADATASGSGSFSSTLADSENAEESSYKSTLYIDEEEVFNMPGILESMAEGLMITPPSMQKGYYPQDDANDYEEFTLWG</sequence>
<dbReference type="CDD" id="cd00018">
    <property type="entry name" value="AP2"/>
    <property type="match status" value="1"/>
</dbReference>
<protein>
    <recommendedName>
        <fullName evidence="9">AP2/ERF domain-containing protein</fullName>
    </recommendedName>
</protein>
<evidence type="ECO:0000256" key="2">
    <source>
        <dbReference type="ARBA" id="ARBA00023015"/>
    </source>
</evidence>
<evidence type="ECO:0000313" key="11">
    <source>
        <dbReference type="EMBL" id="KAK8972063.1"/>
    </source>
</evidence>
<dbReference type="SUPFAM" id="SSF54171">
    <property type="entry name" value="DNA-binding domain"/>
    <property type="match status" value="1"/>
</dbReference>
<dbReference type="InterPro" id="IPR045277">
    <property type="entry name" value="DRE1A-I"/>
</dbReference>
<evidence type="ECO:0000313" key="10">
    <source>
        <dbReference type="EMBL" id="KAK8492252.1"/>
    </source>
</evidence>
<dbReference type="PRINTS" id="PR00367">
    <property type="entry name" value="ETHRSPELEMNT"/>
</dbReference>
<keyword evidence="12" id="KW-1185">Reference proteome</keyword>
<gene>
    <name evidence="10" type="ORF">V6N11_039711</name>
    <name evidence="11" type="ORF">V6N11_063327</name>
</gene>
<evidence type="ECO:0000256" key="5">
    <source>
        <dbReference type="ARBA" id="ARBA00023163"/>
    </source>
</evidence>
<evidence type="ECO:0000256" key="7">
    <source>
        <dbReference type="ARBA" id="ARBA00024343"/>
    </source>
</evidence>
<feature type="region of interest" description="Disordered" evidence="8">
    <location>
        <begin position="1"/>
        <end position="32"/>
    </location>
</feature>
<keyword evidence="5" id="KW-0804">Transcription</keyword>
<evidence type="ECO:0000256" key="4">
    <source>
        <dbReference type="ARBA" id="ARBA00023159"/>
    </source>
</evidence>
<keyword evidence="3" id="KW-0238">DNA-binding</keyword>
<evidence type="ECO:0000256" key="3">
    <source>
        <dbReference type="ARBA" id="ARBA00023125"/>
    </source>
</evidence>
<dbReference type="InterPro" id="IPR036955">
    <property type="entry name" value="AP2/ERF_dom_sf"/>
</dbReference>
<evidence type="ECO:0000256" key="6">
    <source>
        <dbReference type="ARBA" id="ARBA00023242"/>
    </source>
</evidence>
<evidence type="ECO:0000256" key="1">
    <source>
        <dbReference type="ARBA" id="ARBA00004123"/>
    </source>
</evidence>
<proteinExistence type="inferred from homology"/>
<comment type="caution">
    <text evidence="10">The sequence shown here is derived from an EMBL/GenBank/DDBJ whole genome shotgun (WGS) entry which is preliminary data.</text>
</comment>
<accession>A0ABR2AHS3</accession>
<keyword evidence="4" id="KW-0010">Activator</keyword>
<evidence type="ECO:0000259" key="9">
    <source>
        <dbReference type="PROSITE" id="PS51032"/>
    </source>
</evidence>
<dbReference type="PROSITE" id="PS51032">
    <property type="entry name" value="AP2_ERF"/>
    <property type="match status" value="1"/>
</dbReference>
<dbReference type="InterPro" id="IPR016177">
    <property type="entry name" value="DNA-bd_dom_sf"/>
</dbReference>
<feature type="domain" description="AP2/ERF" evidence="9">
    <location>
        <begin position="38"/>
        <end position="94"/>
    </location>
</feature>
<name>A0ABR2AHS3_9ROSI</name>
<evidence type="ECO:0000256" key="8">
    <source>
        <dbReference type="SAM" id="MobiDB-lite"/>
    </source>
</evidence>
<dbReference type="Pfam" id="PF00847">
    <property type="entry name" value="AP2"/>
    <property type="match status" value="1"/>
</dbReference>
<dbReference type="SMART" id="SM00380">
    <property type="entry name" value="AP2"/>
    <property type="match status" value="1"/>
</dbReference>
<dbReference type="InterPro" id="IPR001471">
    <property type="entry name" value="AP2/ERF_dom"/>
</dbReference>
<dbReference type="PANTHER" id="PTHR31839">
    <property type="entry name" value="DEHYDRATION-RESPONSIVE ELEMENT-BINDING PROTEIN 1D"/>
    <property type="match status" value="1"/>
</dbReference>
<keyword evidence="6" id="KW-0539">Nucleus</keyword>
<comment type="subcellular location">
    <subcellularLocation>
        <location evidence="1">Nucleus</location>
    </subcellularLocation>
</comment>
<dbReference type="EMBL" id="JBBPBN010000253">
    <property type="protein sequence ID" value="KAK8492252.1"/>
    <property type="molecule type" value="Genomic_DNA"/>
</dbReference>
<evidence type="ECO:0000313" key="12">
    <source>
        <dbReference type="Proteomes" id="UP001396334"/>
    </source>
</evidence>
<organism evidence="10 12">
    <name type="scientific">Hibiscus sabdariffa</name>
    <name type="common">roselle</name>
    <dbReference type="NCBI Taxonomy" id="183260"/>
    <lineage>
        <taxon>Eukaryota</taxon>
        <taxon>Viridiplantae</taxon>
        <taxon>Streptophyta</taxon>
        <taxon>Embryophyta</taxon>
        <taxon>Tracheophyta</taxon>
        <taxon>Spermatophyta</taxon>
        <taxon>Magnoliopsida</taxon>
        <taxon>eudicotyledons</taxon>
        <taxon>Gunneridae</taxon>
        <taxon>Pentapetalae</taxon>
        <taxon>rosids</taxon>
        <taxon>malvids</taxon>
        <taxon>Malvales</taxon>
        <taxon>Malvaceae</taxon>
        <taxon>Malvoideae</taxon>
        <taxon>Hibiscus</taxon>
    </lineage>
</organism>
<dbReference type="EMBL" id="JBBPBN010000228">
    <property type="protein sequence ID" value="KAK8972063.1"/>
    <property type="molecule type" value="Genomic_DNA"/>
</dbReference>
<dbReference type="PANTHER" id="PTHR31839:SF39">
    <property type="entry name" value="CBF3 PROTEIN"/>
    <property type="match status" value="1"/>
</dbReference>
<comment type="similarity">
    <text evidence="7">Belongs to the AP2/ERF transcription factor family. ERF subfamily.</text>
</comment>
<keyword evidence="2" id="KW-0805">Transcription regulation</keyword>
<reference evidence="10 12" key="1">
    <citation type="journal article" date="2024" name="G3 (Bethesda)">
        <title>Genome assembly of Hibiscus sabdariffa L. provides insights into metabolisms of medicinal natural products.</title>
        <authorList>
            <person name="Kim T."/>
        </authorList>
    </citation>
    <scope>NUCLEOTIDE SEQUENCE [LARGE SCALE GENOMIC DNA]</scope>
    <source>
        <strain evidence="10">TK-2024</strain>
        <tissue evidence="10">Old leaves</tissue>
    </source>
</reference>
<dbReference type="Gene3D" id="3.30.730.10">
    <property type="entry name" value="AP2/ERF domain"/>
    <property type="match status" value="1"/>
</dbReference>